<proteinExistence type="inferred from homology"/>
<dbReference type="OrthoDB" id="49685at2"/>
<dbReference type="PANTHER" id="PTHR18964:SF149">
    <property type="entry name" value="BIFUNCTIONAL UDP-N-ACETYLGLUCOSAMINE 2-EPIMERASE_N-ACETYLMANNOSAMINE KINASE"/>
    <property type="match status" value="1"/>
</dbReference>
<gene>
    <name evidence="2" type="ORF">SAMN04488011_101193</name>
</gene>
<evidence type="ECO:0000256" key="1">
    <source>
        <dbReference type="ARBA" id="ARBA00006479"/>
    </source>
</evidence>
<sequence>MENSRIDDLIAVTTLVRSGQATNRGEISRQLGLRSTTVSDLVGQLISCGVLHENTARGRGKGRPAAVLSLNQLRLGAVFVTVTDQTLVASAVDLDLRVLGQQTAAPPQDTSTEAMTEVLRRLVADTAALFAPQVELCAVVCSLSGLLDVGRLTWCVSARWPEMRDLDLGDALDEFDCPVWLVRNLDAELAGRRISENHGPGETALLLHWGHGIGAAYAAGGDVVNRDRGRFCEIGHWRLGNGRDVRCTCGNTDCLETVAALWSIRPALLTEFPELPYSEGAIAAHLARMDLRDSAVVEDALVEVLRLTANLCRLLFPDRVILTGPFVQNPEVFSRFVQSLEKAPMLRSHDKVRVSVSDCSHAPELAGALREPFAVALRTLLEQGDTVPTRPARRAQAPVK</sequence>
<dbReference type="Gene3D" id="3.30.420.40">
    <property type="match status" value="2"/>
</dbReference>
<dbReference type="EMBL" id="FOCM01000001">
    <property type="protein sequence ID" value="SEM70914.1"/>
    <property type="molecule type" value="Genomic_DNA"/>
</dbReference>
<keyword evidence="3" id="KW-1185">Reference proteome</keyword>
<evidence type="ECO:0000313" key="2">
    <source>
        <dbReference type="EMBL" id="SEM70914.1"/>
    </source>
</evidence>
<dbReference type="SUPFAM" id="SSF46785">
    <property type="entry name" value="Winged helix' DNA-binding domain"/>
    <property type="match status" value="1"/>
</dbReference>
<comment type="similarity">
    <text evidence="1">Belongs to the ROK (NagC/XylR) family.</text>
</comment>
<name>A0A1H8ALP7_9RHOB</name>
<dbReference type="RefSeq" id="WP_091843248.1">
    <property type="nucleotide sequence ID" value="NZ_FOCM01000001.1"/>
</dbReference>
<accession>A0A1H8ALP7</accession>
<protein>
    <submittedName>
        <fullName evidence="2">Transcriptional regulator of PTS protein</fullName>
    </submittedName>
</protein>
<dbReference type="InterPro" id="IPR000600">
    <property type="entry name" value="ROK"/>
</dbReference>
<dbReference type="Gene3D" id="1.10.10.10">
    <property type="entry name" value="Winged helix-like DNA-binding domain superfamily/Winged helix DNA-binding domain"/>
    <property type="match status" value="1"/>
</dbReference>
<dbReference type="SUPFAM" id="SSF53067">
    <property type="entry name" value="Actin-like ATPase domain"/>
    <property type="match status" value="1"/>
</dbReference>
<dbReference type="InterPro" id="IPR036390">
    <property type="entry name" value="WH_DNA-bd_sf"/>
</dbReference>
<dbReference type="InterPro" id="IPR036388">
    <property type="entry name" value="WH-like_DNA-bd_sf"/>
</dbReference>
<evidence type="ECO:0000313" key="3">
    <source>
        <dbReference type="Proteomes" id="UP000199372"/>
    </source>
</evidence>
<dbReference type="Proteomes" id="UP000199372">
    <property type="component" value="Unassembled WGS sequence"/>
</dbReference>
<dbReference type="Pfam" id="PF00480">
    <property type="entry name" value="ROK"/>
    <property type="match status" value="1"/>
</dbReference>
<dbReference type="InterPro" id="IPR043129">
    <property type="entry name" value="ATPase_NBD"/>
</dbReference>
<reference evidence="3" key="1">
    <citation type="submission" date="2016-10" db="EMBL/GenBank/DDBJ databases">
        <authorList>
            <person name="Varghese N."/>
            <person name="Submissions S."/>
        </authorList>
    </citation>
    <scope>NUCLEOTIDE SEQUENCE [LARGE SCALE GENOMIC DNA]</scope>
    <source>
        <strain evidence="3">DSM 26893</strain>
    </source>
</reference>
<dbReference type="AlphaFoldDB" id="A0A1H8ALP7"/>
<organism evidence="2 3">
    <name type="scientific">Palleronia pelagia</name>
    <dbReference type="NCBI Taxonomy" id="387096"/>
    <lineage>
        <taxon>Bacteria</taxon>
        <taxon>Pseudomonadati</taxon>
        <taxon>Pseudomonadota</taxon>
        <taxon>Alphaproteobacteria</taxon>
        <taxon>Rhodobacterales</taxon>
        <taxon>Roseobacteraceae</taxon>
        <taxon>Palleronia</taxon>
    </lineage>
</organism>
<dbReference type="PANTHER" id="PTHR18964">
    <property type="entry name" value="ROK (REPRESSOR, ORF, KINASE) FAMILY"/>
    <property type="match status" value="1"/>
</dbReference>